<keyword evidence="3 6" id="KW-0687">Ribonucleoprotein</keyword>
<name>A0A8B9X7C0_BOSMU</name>
<reference evidence="7" key="1">
    <citation type="submission" date="2019-05" db="EMBL/GenBank/DDBJ databases">
        <authorList>
            <person name="Zhang S."/>
            <person name="Liu J."/>
        </authorList>
    </citation>
    <scope>NUCLEOTIDE SEQUENCE [LARGE SCALE GENOMIC DNA]</scope>
</reference>
<reference evidence="7" key="2">
    <citation type="submission" date="2025-08" db="UniProtKB">
        <authorList>
            <consortium name="Ensembl"/>
        </authorList>
    </citation>
    <scope>IDENTIFICATION</scope>
</reference>
<dbReference type="GO" id="GO:0006412">
    <property type="term" value="P:translation"/>
    <property type="evidence" value="ECO:0007669"/>
    <property type="project" value="InterPro"/>
</dbReference>
<keyword evidence="8" id="KW-1185">Reference proteome</keyword>
<evidence type="ECO:0000256" key="4">
    <source>
        <dbReference type="ARBA" id="ARBA00035235"/>
    </source>
</evidence>
<evidence type="ECO:0000256" key="6">
    <source>
        <dbReference type="RuleBase" id="RU003445"/>
    </source>
</evidence>
<evidence type="ECO:0000256" key="2">
    <source>
        <dbReference type="ARBA" id="ARBA00022980"/>
    </source>
</evidence>
<organism evidence="7 8">
    <name type="scientific">Bos mutus grunniens</name>
    <name type="common">Wild yak</name>
    <name type="synonym">Bos grunniens</name>
    <dbReference type="NCBI Taxonomy" id="30521"/>
    <lineage>
        <taxon>Eukaryota</taxon>
        <taxon>Metazoa</taxon>
        <taxon>Chordata</taxon>
        <taxon>Craniata</taxon>
        <taxon>Vertebrata</taxon>
        <taxon>Euteleostomi</taxon>
        <taxon>Mammalia</taxon>
        <taxon>Eutheria</taxon>
        <taxon>Laurasiatheria</taxon>
        <taxon>Artiodactyla</taxon>
        <taxon>Ruminantia</taxon>
        <taxon>Pecora</taxon>
        <taxon>Bovidae</taxon>
        <taxon>Bovinae</taxon>
        <taxon>Bos</taxon>
    </lineage>
</organism>
<dbReference type="FunFam" id="3.30.720.90:FF:000001">
    <property type="entry name" value="60S ribosomal protein L38"/>
    <property type="match status" value="1"/>
</dbReference>
<dbReference type="InterPro" id="IPR038464">
    <property type="entry name" value="Ribosomal_eL38_sf"/>
</dbReference>
<evidence type="ECO:0000256" key="5">
    <source>
        <dbReference type="ARBA" id="ARBA00035338"/>
    </source>
</evidence>
<dbReference type="PANTHER" id="PTHR10965:SF0">
    <property type="entry name" value="LARGE RIBOSOMAL SUBUNIT PROTEIN EL38"/>
    <property type="match status" value="1"/>
</dbReference>
<dbReference type="PANTHER" id="PTHR10965">
    <property type="entry name" value="60S RIBOSOMAL PROTEIN L38"/>
    <property type="match status" value="1"/>
</dbReference>
<dbReference type="Proteomes" id="UP000694520">
    <property type="component" value="Chromosome 19"/>
</dbReference>
<evidence type="ECO:0000256" key="1">
    <source>
        <dbReference type="ARBA" id="ARBA00007803"/>
    </source>
</evidence>
<dbReference type="AlphaFoldDB" id="A0A8B9X7C0"/>
<dbReference type="GO" id="GO:0022625">
    <property type="term" value="C:cytosolic large ribosomal subunit"/>
    <property type="evidence" value="ECO:0007669"/>
    <property type="project" value="TreeGrafter"/>
</dbReference>
<dbReference type="GO" id="GO:0022618">
    <property type="term" value="P:protein-RNA complex assembly"/>
    <property type="evidence" value="ECO:0007669"/>
    <property type="project" value="TreeGrafter"/>
</dbReference>
<keyword evidence="2 6" id="KW-0689">Ribosomal protein</keyword>
<accession>A0A8B9X7C0</accession>
<protein>
    <recommendedName>
        <fullName evidence="4">Large ribosomal subunit protein eL38</fullName>
    </recommendedName>
    <alternativeName>
        <fullName evidence="5">60S ribosomal protein L38</fullName>
    </alternativeName>
</protein>
<reference evidence="7" key="3">
    <citation type="submission" date="2025-09" db="UniProtKB">
        <authorList>
            <consortium name="Ensembl"/>
        </authorList>
    </citation>
    <scope>IDENTIFICATION</scope>
</reference>
<dbReference type="InterPro" id="IPR002675">
    <property type="entry name" value="Ribosomal_eL38"/>
</dbReference>
<dbReference type="Gene3D" id="3.30.720.90">
    <property type="match status" value="1"/>
</dbReference>
<evidence type="ECO:0000313" key="7">
    <source>
        <dbReference type="Ensembl" id="ENSBGRP00000018349.1"/>
    </source>
</evidence>
<evidence type="ECO:0000313" key="8">
    <source>
        <dbReference type="Proteomes" id="UP000694520"/>
    </source>
</evidence>
<proteinExistence type="inferred from homology"/>
<dbReference type="GO" id="GO:0003735">
    <property type="term" value="F:structural constituent of ribosome"/>
    <property type="evidence" value="ECO:0007669"/>
    <property type="project" value="InterPro"/>
</dbReference>
<sequence length="152" mass="16791">RESLVPYVGNGVVICGHPRRVLSEDPSPGLKVLRGEGGVRWGRHFGGTGRGGRAAASARAPVDAANACLPCRFRQCAPRLVAMPRKIEEIKDFLLTARRKDAKSVKIKKNKDNVKFKVRCSRYLYTLVITDKEKAEKLKQSLPPGLAVKELK</sequence>
<comment type="similarity">
    <text evidence="1 6">Belongs to the eukaryotic ribosomal protein eL38 family.</text>
</comment>
<evidence type="ECO:0000256" key="3">
    <source>
        <dbReference type="ARBA" id="ARBA00023274"/>
    </source>
</evidence>
<dbReference type="Pfam" id="PF01781">
    <property type="entry name" value="Ribosomal_L38e"/>
    <property type="match status" value="1"/>
</dbReference>
<dbReference type="Ensembl" id="ENSBGRT00000021263.1">
    <property type="protein sequence ID" value="ENSBGRP00000018349.1"/>
    <property type="gene ID" value="ENSBGRG00000011604.1"/>
</dbReference>
<dbReference type="GeneTree" id="ENSGT00390000003718"/>